<dbReference type="Proteomes" id="UP000007015">
    <property type="component" value="Chromosome 2"/>
</dbReference>
<dbReference type="OMA" id="GSCATWV"/>
<dbReference type="InterPro" id="IPR009003">
    <property type="entry name" value="Peptidase_S1_PA"/>
</dbReference>
<accession>B8AHL7</accession>
<feature type="compositionally biased region" description="Basic and acidic residues" evidence="1">
    <location>
        <begin position="416"/>
        <end position="436"/>
    </location>
</feature>
<dbReference type="HOGENOM" id="CLU_048813_0_0_1"/>
<feature type="compositionally biased region" description="Basic and acidic residues" evidence="1">
    <location>
        <begin position="308"/>
        <end position="319"/>
    </location>
</feature>
<evidence type="ECO:0000313" key="3">
    <source>
        <dbReference type="Proteomes" id="UP000007015"/>
    </source>
</evidence>
<dbReference type="Pfam" id="PF13365">
    <property type="entry name" value="Trypsin_2"/>
    <property type="match status" value="1"/>
</dbReference>
<dbReference type="Gene3D" id="2.40.10.120">
    <property type="match status" value="1"/>
</dbReference>
<reference evidence="2 3" key="1">
    <citation type="journal article" date="2005" name="PLoS Biol.">
        <title>The genomes of Oryza sativa: a history of duplications.</title>
        <authorList>
            <person name="Yu J."/>
            <person name="Wang J."/>
            <person name="Lin W."/>
            <person name="Li S."/>
            <person name="Li H."/>
            <person name="Zhou J."/>
            <person name="Ni P."/>
            <person name="Dong W."/>
            <person name="Hu S."/>
            <person name="Zeng C."/>
            <person name="Zhang J."/>
            <person name="Zhang Y."/>
            <person name="Li R."/>
            <person name="Xu Z."/>
            <person name="Li S."/>
            <person name="Li X."/>
            <person name="Zheng H."/>
            <person name="Cong L."/>
            <person name="Lin L."/>
            <person name="Yin J."/>
            <person name="Geng J."/>
            <person name="Li G."/>
            <person name="Shi J."/>
            <person name="Liu J."/>
            <person name="Lv H."/>
            <person name="Li J."/>
            <person name="Wang J."/>
            <person name="Deng Y."/>
            <person name="Ran L."/>
            <person name="Shi X."/>
            <person name="Wang X."/>
            <person name="Wu Q."/>
            <person name="Li C."/>
            <person name="Ren X."/>
            <person name="Wang J."/>
            <person name="Wang X."/>
            <person name="Li D."/>
            <person name="Liu D."/>
            <person name="Zhang X."/>
            <person name="Ji Z."/>
            <person name="Zhao W."/>
            <person name="Sun Y."/>
            <person name="Zhang Z."/>
            <person name="Bao J."/>
            <person name="Han Y."/>
            <person name="Dong L."/>
            <person name="Ji J."/>
            <person name="Chen P."/>
            <person name="Wu S."/>
            <person name="Liu J."/>
            <person name="Xiao Y."/>
            <person name="Bu D."/>
            <person name="Tan J."/>
            <person name="Yang L."/>
            <person name="Ye C."/>
            <person name="Zhang J."/>
            <person name="Xu J."/>
            <person name="Zhou Y."/>
            <person name="Yu Y."/>
            <person name="Zhang B."/>
            <person name="Zhuang S."/>
            <person name="Wei H."/>
            <person name="Liu B."/>
            <person name="Lei M."/>
            <person name="Yu H."/>
            <person name="Li Y."/>
            <person name="Xu H."/>
            <person name="Wei S."/>
            <person name="He X."/>
            <person name="Fang L."/>
            <person name="Zhang Z."/>
            <person name="Zhang Y."/>
            <person name="Huang X."/>
            <person name="Su Z."/>
            <person name="Tong W."/>
            <person name="Li J."/>
            <person name="Tong Z."/>
            <person name="Li S."/>
            <person name="Ye J."/>
            <person name="Wang L."/>
            <person name="Fang L."/>
            <person name="Lei T."/>
            <person name="Chen C."/>
            <person name="Chen H."/>
            <person name="Xu Z."/>
            <person name="Li H."/>
            <person name="Huang H."/>
            <person name="Zhang F."/>
            <person name="Xu H."/>
            <person name="Li N."/>
            <person name="Zhao C."/>
            <person name="Li S."/>
            <person name="Dong L."/>
            <person name="Huang Y."/>
            <person name="Li L."/>
            <person name="Xi Y."/>
            <person name="Qi Q."/>
            <person name="Li W."/>
            <person name="Zhang B."/>
            <person name="Hu W."/>
            <person name="Zhang Y."/>
            <person name="Tian X."/>
            <person name="Jiao Y."/>
            <person name="Liang X."/>
            <person name="Jin J."/>
            <person name="Gao L."/>
            <person name="Zheng W."/>
            <person name="Hao B."/>
            <person name="Liu S."/>
            <person name="Wang W."/>
            <person name="Yuan L."/>
            <person name="Cao M."/>
            <person name="McDermott J."/>
            <person name="Samudrala R."/>
            <person name="Wang J."/>
            <person name="Wong G.K."/>
            <person name="Yang H."/>
        </authorList>
    </citation>
    <scope>NUCLEOTIDE SEQUENCE [LARGE SCALE GENOMIC DNA]</scope>
    <source>
        <strain evidence="3">cv. 93-11</strain>
    </source>
</reference>
<protein>
    <submittedName>
        <fullName evidence="2">Uncharacterized protein</fullName>
    </submittedName>
</protein>
<dbReference type="EMBL" id="CM000127">
    <property type="protein sequence ID" value="EEC73888.1"/>
    <property type="molecule type" value="Genomic_DNA"/>
</dbReference>
<dbReference type="Gramene" id="BGIOSGA008916-TA">
    <property type="protein sequence ID" value="BGIOSGA008916-PA"/>
    <property type="gene ID" value="BGIOSGA008916"/>
</dbReference>
<proteinExistence type="predicted"/>
<evidence type="ECO:0000313" key="2">
    <source>
        <dbReference type="EMBL" id="EEC73888.1"/>
    </source>
</evidence>
<keyword evidence="3" id="KW-1185">Reference proteome</keyword>
<feature type="compositionally biased region" description="Gly residues" evidence="1">
    <location>
        <begin position="444"/>
        <end position="458"/>
    </location>
</feature>
<evidence type="ECO:0000256" key="1">
    <source>
        <dbReference type="SAM" id="MobiDB-lite"/>
    </source>
</evidence>
<feature type="compositionally biased region" description="Basic and acidic residues" evidence="1">
    <location>
        <begin position="397"/>
        <end position="408"/>
    </location>
</feature>
<organism evidence="2 3">
    <name type="scientific">Oryza sativa subsp. indica</name>
    <name type="common">Rice</name>
    <dbReference type="NCBI Taxonomy" id="39946"/>
    <lineage>
        <taxon>Eukaryota</taxon>
        <taxon>Viridiplantae</taxon>
        <taxon>Streptophyta</taxon>
        <taxon>Embryophyta</taxon>
        <taxon>Tracheophyta</taxon>
        <taxon>Spermatophyta</taxon>
        <taxon>Magnoliopsida</taxon>
        <taxon>Liliopsida</taxon>
        <taxon>Poales</taxon>
        <taxon>Poaceae</taxon>
        <taxon>BOP clade</taxon>
        <taxon>Oryzoideae</taxon>
        <taxon>Oryzeae</taxon>
        <taxon>Oryzinae</taxon>
        <taxon>Oryza</taxon>
        <taxon>Oryza sativa</taxon>
    </lineage>
</organism>
<dbReference type="AlphaFoldDB" id="B8AHL7"/>
<dbReference type="SUPFAM" id="SSF50494">
    <property type="entry name" value="Trypsin-like serine proteases"/>
    <property type="match status" value="1"/>
</dbReference>
<gene>
    <name evidence="2" type="ORF">OsI_08682</name>
</gene>
<feature type="region of interest" description="Disordered" evidence="1">
    <location>
        <begin position="308"/>
        <end position="330"/>
    </location>
</feature>
<sequence>MEGLDMQKNSCRMHGGSLRRRVHLLEHRRRTDGRGSCATWVLVYMVTIAAIDSVHVEHTKGGGTQPKELSVRFGADHIASARLVHVSEHVDLALIRVQGAPNCIPLGFCDEADLSGKEVVAIGFFGLDGTSMGEAVVFPTDSDDLNEFFPTNLPTAKGMSGAPVLLEDKVAGVLCNSDAELGMIQDGVSPQRAISSLLRQQASFLELRFSRLNTDCTSSWWNADRSPPWWSPRRWCCPRGSRIPRPPWQIRAGIDKQGAAADAGELLSGQVKAVRKPWRSRCRRRRGTSFGLDEKEELVACHRDARLGGELDGGHRDDGGDGEGEGVDDGGAAVADVVLEDKELATGVVDAARVAVGHGGDRGPGGGGRVGGVEEESLAAGRHDAMRRPVPGQVVRLGEEGRERREGADGAGEEVEERRGEVGGVDGERPPVRGDVEDAVAARSGGGVDGGGGEGGRR</sequence>
<name>B8AHL7_ORYSI</name>
<feature type="region of interest" description="Disordered" evidence="1">
    <location>
        <begin position="396"/>
        <end position="458"/>
    </location>
</feature>